<keyword evidence="2" id="KW-0690">Ribosome biogenesis</keyword>
<evidence type="ECO:0000256" key="7">
    <source>
        <dbReference type="ARBA" id="ARBA00023242"/>
    </source>
</evidence>
<dbReference type="GO" id="GO:0045943">
    <property type="term" value="P:positive regulation of transcription by RNA polymerase I"/>
    <property type="evidence" value="ECO:0000318"/>
    <property type="project" value="GO_Central"/>
</dbReference>
<organism evidence="8 9">
    <name type="scientific">Trichomonas vaginalis (strain ATCC PRA-98 / G3)</name>
    <dbReference type="NCBI Taxonomy" id="412133"/>
    <lineage>
        <taxon>Eukaryota</taxon>
        <taxon>Metamonada</taxon>
        <taxon>Parabasalia</taxon>
        <taxon>Trichomonadida</taxon>
        <taxon>Trichomonadidae</taxon>
        <taxon>Trichomonas</taxon>
    </lineage>
</organism>
<evidence type="ECO:0000313" key="9">
    <source>
        <dbReference type="Proteomes" id="UP000001542"/>
    </source>
</evidence>
<keyword evidence="6" id="KW-0804">Transcription</keyword>
<dbReference type="SUPFAM" id="SSF50978">
    <property type="entry name" value="WD40 repeat-like"/>
    <property type="match status" value="1"/>
</dbReference>
<dbReference type="GO" id="GO:0003723">
    <property type="term" value="F:RNA binding"/>
    <property type="evidence" value="ECO:0000318"/>
    <property type="project" value="GO_Central"/>
</dbReference>
<dbReference type="AlphaFoldDB" id="A2F4P1"/>
<dbReference type="GO" id="GO:0005730">
    <property type="term" value="C:nucleolus"/>
    <property type="evidence" value="ECO:0000318"/>
    <property type="project" value="GO_Central"/>
</dbReference>
<dbReference type="VEuPathDB" id="TrichDB:TVAG_330750"/>
<dbReference type="KEGG" id="tva:4757965"/>
<dbReference type="InParanoid" id="A2F4P1"/>
<keyword evidence="9" id="KW-1185">Reference proteome</keyword>
<reference evidence="8" key="2">
    <citation type="journal article" date="2007" name="Science">
        <title>Draft genome sequence of the sexually transmitted pathogen Trichomonas vaginalis.</title>
        <authorList>
            <person name="Carlton J.M."/>
            <person name="Hirt R.P."/>
            <person name="Silva J.C."/>
            <person name="Delcher A.L."/>
            <person name="Schatz M."/>
            <person name="Zhao Q."/>
            <person name="Wortman J.R."/>
            <person name="Bidwell S.L."/>
            <person name="Alsmark U.C.M."/>
            <person name="Besteiro S."/>
            <person name="Sicheritz-Ponten T."/>
            <person name="Noel C.J."/>
            <person name="Dacks J.B."/>
            <person name="Foster P.G."/>
            <person name="Simillion C."/>
            <person name="Van de Peer Y."/>
            <person name="Miranda-Saavedra D."/>
            <person name="Barton G.J."/>
            <person name="Westrop G.D."/>
            <person name="Mueller S."/>
            <person name="Dessi D."/>
            <person name="Fiori P.L."/>
            <person name="Ren Q."/>
            <person name="Paulsen I."/>
            <person name="Zhang H."/>
            <person name="Bastida-Corcuera F.D."/>
            <person name="Simoes-Barbosa A."/>
            <person name="Brown M.T."/>
            <person name="Hayes R.D."/>
            <person name="Mukherjee M."/>
            <person name="Okumura C.Y."/>
            <person name="Schneider R."/>
            <person name="Smith A.J."/>
            <person name="Vanacova S."/>
            <person name="Villalvazo M."/>
            <person name="Haas B.J."/>
            <person name="Pertea M."/>
            <person name="Feldblyum T.V."/>
            <person name="Utterback T.R."/>
            <person name="Shu C.L."/>
            <person name="Osoegawa K."/>
            <person name="de Jong P.J."/>
            <person name="Hrdy I."/>
            <person name="Horvathova L."/>
            <person name="Zubacova Z."/>
            <person name="Dolezal P."/>
            <person name="Malik S.B."/>
            <person name="Logsdon J.M. Jr."/>
            <person name="Henze K."/>
            <person name="Gupta A."/>
            <person name="Wang C.C."/>
            <person name="Dunne R.L."/>
            <person name="Upcroft J.A."/>
            <person name="Upcroft P."/>
            <person name="White O."/>
            <person name="Salzberg S.L."/>
            <person name="Tang P."/>
            <person name="Chiu C.-H."/>
            <person name="Lee Y.-S."/>
            <person name="Embley T.M."/>
            <person name="Coombs G.H."/>
            <person name="Mottram J.C."/>
            <person name="Tachezy J."/>
            <person name="Fraser-Liggett C.M."/>
            <person name="Johnson P.J."/>
        </authorList>
    </citation>
    <scope>NUCLEOTIDE SEQUENCE [LARGE SCALE GENOMIC DNA]</scope>
    <source>
        <strain evidence="8">G3</strain>
    </source>
</reference>
<keyword evidence="5" id="KW-0677">Repeat</keyword>
<name>A2F4P1_TRIV3</name>
<dbReference type="GO" id="GO:0006364">
    <property type="term" value="P:rRNA processing"/>
    <property type="evidence" value="ECO:0007669"/>
    <property type="project" value="UniProtKB-KW"/>
</dbReference>
<evidence type="ECO:0000256" key="3">
    <source>
        <dbReference type="ARBA" id="ARBA00022552"/>
    </source>
</evidence>
<dbReference type="VEuPathDB" id="TrichDB:TVAGG3_0583650"/>
<evidence type="ECO:0000313" key="8">
    <source>
        <dbReference type="EMBL" id="EAY00146.1"/>
    </source>
</evidence>
<dbReference type="InterPro" id="IPR053826">
    <property type="entry name" value="WDR75"/>
</dbReference>
<sequence length="794" mass="89985">MSYVVRKVGGGVFNPKAMCISNDSAYLFVACGCQINIYALPDLAEIDTITTHKSHITSLVCDSDYLISSDDSGMIFWHKFTGMTVIEKKPTVEFDAGYPIERLILRNGKLFYIFFHRRLFWCVEYNNEESIFMIDNEMQKSFIKKLHEGSYLQGKNPIRFTTLDGFDINEQANSILLVDKCKIHVYNFETGEREMYPNPVAVHYARFRGNKEVIAFLANGMIFVYGNRKIPIRDHWHYACPNAFVYNDTTIISGGFEGVLTFYNQNTHRHDHLPRLGITIEGLALSSNGRFITVIFDKNMLAVVDASAANHAVISDISNVIGNVSFSNGKLISIRKPNLVQIFDCNTGKYITQQQVSSYNSNVPLTAVELSKEYMITVETSGGKADPKLTIGGQVSMNHKRPRANKPAHDFAYEKLLLRERYSAMRQIKKIKYGKAEDITLLNEENKNIEREGNPLIKDPDAADTVDYSEIKIWRIADDKFEFEQSFRAIGKTANPISMHPTLRLFTVVVSHELQVWKRSSDTDMWEMFRSSHLPIIPSSLVWSSDGTILVAQYAKRVDLMNAETLEIIAEHSVDALVNTVKFISDCEIAIQSTLGVAIYDLRTLSESKMIFAQAACADASDGAFVFVLNKQQPVVVLYDNGQMFSWQVPALAPINKVAITRVGSLCRITCVDDDYFIWGIDEFGLEQKEKSRPLIITPPKPRNEAKKAVKLAIVVDKKKELEELYSAPSHQIMRIEMLCDAFSRILLEPRKKHEAASIPVKIEQEIDADSLKATEYSISDISEMREEMRKAFN</sequence>
<keyword evidence="4" id="KW-0853">WD repeat</keyword>
<dbReference type="OrthoDB" id="4096at2759"/>
<keyword evidence="7" id="KW-0539">Nucleus</keyword>
<evidence type="ECO:0000256" key="2">
    <source>
        <dbReference type="ARBA" id="ARBA00022517"/>
    </source>
</evidence>
<dbReference type="RefSeq" id="XP_001313075.1">
    <property type="nucleotide sequence ID" value="XM_001313074.1"/>
</dbReference>
<evidence type="ECO:0000256" key="4">
    <source>
        <dbReference type="ARBA" id="ARBA00022574"/>
    </source>
</evidence>
<dbReference type="Gene3D" id="2.130.10.10">
    <property type="entry name" value="YVTN repeat-like/Quinoprotein amine dehydrogenase"/>
    <property type="match status" value="1"/>
</dbReference>
<dbReference type="EMBL" id="DS113612">
    <property type="protein sequence ID" value="EAY00146.1"/>
    <property type="molecule type" value="Genomic_DNA"/>
</dbReference>
<keyword evidence="3" id="KW-0698">rRNA processing</keyword>
<reference evidence="8" key="1">
    <citation type="submission" date="2006-10" db="EMBL/GenBank/DDBJ databases">
        <authorList>
            <person name="Amadeo P."/>
            <person name="Zhao Q."/>
            <person name="Wortman J."/>
            <person name="Fraser-Liggett C."/>
            <person name="Carlton J."/>
        </authorList>
    </citation>
    <scope>NUCLEOTIDE SEQUENCE</scope>
    <source>
        <strain evidence="8">G3</strain>
    </source>
</reference>
<evidence type="ECO:0000256" key="1">
    <source>
        <dbReference type="ARBA" id="ARBA00004604"/>
    </source>
</evidence>
<dbReference type="InterPro" id="IPR036322">
    <property type="entry name" value="WD40_repeat_dom_sf"/>
</dbReference>
<accession>A2F4P1</accession>
<comment type="subcellular location">
    <subcellularLocation>
        <location evidence="1">Nucleus</location>
        <location evidence="1">Nucleolus</location>
    </subcellularLocation>
</comment>
<evidence type="ECO:0000256" key="6">
    <source>
        <dbReference type="ARBA" id="ARBA00023163"/>
    </source>
</evidence>
<dbReference type="SUPFAM" id="SSF69322">
    <property type="entry name" value="Tricorn protease domain 2"/>
    <property type="match status" value="1"/>
</dbReference>
<proteinExistence type="predicted"/>
<evidence type="ECO:0000256" key="5">
    <source>
        <dbReference type="ARBA" id="ARBA00022737"/>
    </source>
</evidence>
<dbReference type="InterPro" id="IPR015943">
    <property type="entry name" value="WD40/YVTN_repeat-like_dom_sf"/>
</dbReference>
<dbReference type="STRING" id="5722.A2F4P1"/>
<gene>
    <name evidence="8" type="ORF">TVAG_330750</name>
</gene>
<dbReference type="GO" id="GO:0032040">
    <property type="term" value="C:small-subunit processome"/>
    <property type="evidence" value="ECO:0007669"/>
    <property type="project" value="InterPro"/>
</dbReference>
<dbReference type="Proteomes" id="UP000001542">
    <property type="component" value="Unassembled WGS sequence"/>
</dbReference>
<protein>
    <submittedName>
        <fullName evidence="8">Uncharacterized protein</fullName>
    </submittedName>
</protein>
<dbReference type="PANTHER" id="PTHR44215:SF1">
    <property type="entry name" value="WD REPEAT-CONTAINING PROTEIN 75"/>
    <property type="match status" value="1"/>
</dbReference>
<dbReference type="GO" id="GO:2000234">
    <property type="term" value="P:positive regulation of rRNA processing"/>
    <property type="evidence" value="ECO:0000318"/>
    <property type="project" value="GO_Central"/>
</dbReference>
<dbReference type="PANTHER" id="PTHR44215">
    <property type="entry name" value="WD REPEAT-CONTAINING PROTEIN 75"/>
    <property type="match status" value="1"/>
</dbReference>